<feature type="transmembrane region" description="Helical" evidence="1">
    <location>
        <begin position="120"/>
        <end position="145"/>
    </location>
</feature>
<reference evidence="3" key="1">
    <citation type="submission" date="2020-10" db="EMBL/GenBank/DDBJ databases">
        <authorList>
            <person name="Kikuchi T."/>
        </authorList>
    </citation>
    <scope>NUCLEOTIDE SEQUENCE</scope>
    <source>
        <strain evidence="3">NKZ352</strain>
    </source>
</reference>
<evidence type="ECO:0000313" key="4">
    <source>
        <dbReference type="Proteomes" id="UP000835052"/>
    </source>
</evidence>
<evidence type="ECO:0000256" key="1">
    <source>
        <dbReference type="SAM" id="Phobius"/>
    </source>
</evidence>
<feature type="chain" id="PRO_5035863881" evidence="2">
    <location>
        <begin position="18"/>
        <end position="232"/>
    </location>
</feature>
<evidence type="ECO:0000313" key="3">
    <source>
        <dbReference type="EMBL" id="CAD6190386.1"/>
    </source>
</evidence>
<gene>
    <name evidence="3" type="ORF">CAUJ_LOCUS6305</name>
</gene>
<dbReference type="EMBL" id="CAJGYM010000015">
    <property type="protein sequence ID" value="CAD6190386.1"/>
    <property type="molecule type" value="Genomic_DNA"/>
</dbReference>
<keyword evidence="2" id="KW-0732">Signal</keyword>
<protein>
    <submittedName>
        <fullName evidence="3">Uncharacterized protein</fullName>
    </submittedName>
</protein>
<sequence length="232" mass="26791">MIFQLKVTVCLIELTAAAVTDEDVAFLAWGLATLQSITPIVIQIFIERKILTEMIAFGYFEIAYFTVGILTFLRVIIYFVVASSKVGLPVNFIHHYMHLDYSFMHEHLETITVSNLFRDVAFLVILIFYEVVTIYHFTYVTLQCIRYKDARQRRSVSQRRHENDCSGSFWSQDGSNLCILDIPSLQTSASRSRNAGLWAYNHPNLIIPNQIRTKCSSEPNHSEPMEYSFRTN</sequence>
<keyword evidence="1" id="KW-0812">Transmembrane</keyword>
<proteinExistence type="predicted"/>
<keyword evidence="1" id="KW-1133">Transmembrane helix</keyword>
<name>A0A8S1H273_9PELO</name>
<accession>A0A8S1H273</accession>
<evidence type="ECO:0000256" key="2">
    <source>
        <dbReference type="SAM" id="SignalP"/>
    </source>
</evidence>
<comment type="caution">
    <text evidence="3">The sequence shown here is derived from an EMBL/GenBank/DDBJ whole genome shotgun (WGS) entry which is preliminary data.</text>
</comment>
<keyword evidence="4" id="KW-1185">Reference proteome</keyword>
<keyword evidence="1" id="KW-0472">Membrane</keyword>
<dbReference type="Proteomes" id="UP000835052">
    <property type="component" value="Unassembled WGS sequence"/>
</dbReference>
<feature type="transmembrane region" description="Helical" evidence="1">
    <location>
        <begin position="27"/>
        <end position="46"/>
    </location>
</feature>
<feature type="signal peptide" evidence="2">
    <location>
        <begin position="1"/>
        <end position="17"/>
    </location>
</feature>
<feature type="transmembrane region" description="Helical" evidence="1">
    <location>
        <begin position="58"/>
        <end position="81"/>
    </location>
</feature>
<organism evidence="3 4">
    <name type="scientific">Caenorhabditis auriculariae</name>
    <dbReference type="NCBI Taxonomy" id="2777116"/>
    <lineage>
        <taxon>Eukaryota</taxon>
        <taxon>Metazoa</taxon>
        <taxon>Ecdysozoa</taxon>
        <taxon>Nematoda</taxon>
        <taxon>Chromadorea</taxon>
        <taxon>Rhabditida</taxon>
        <taxon>Rhabditina</taxon>
        <taxon>Rhabditomorpha</taxon>
        <taxon>Rhabditoidea</taxon>
        <taxon>Rhabditidae</taxon>
        <taxon>Peloderinae</taxon>
        <taxon>Caenorhabditis</taxon>
    </lineage>
</organism>
<dbReference type="AlphaFoldDB" id="A0A8S1H273"/>